<dbReference type="RefSeq" id="WP_190906604.1">
    <property type="nucleotide sequence ID" value="NZ_JACJTQ010000013.1"/>
</dbReference>
<evidence type="ECO:0000313" key="1">
    <source>
        <dbReference type="EMBL" id="MBD2692179.1"/>
    </source>
</evidence>
<evidence type="ECO:0000313" key="2">
    <source>
        <dbReference type="Proteomes" id="UP000660381"/>
    </source>
</evidence>
<gene>
    <name evidence="1" type="ORF">H6G68_10495</name>
</gene>
<dbReference type="EMBL" id="JACJTQ010000013">
    <property type="protein sequence ID" value="MBD2692179.1"/>
    <property type="molecule type" value="Genomic_DNA"/>
</dbReference>
<protein>
    <submittedName>
        <fullName evidence="1">Uncharacterized protein</fullName>
    </submittedName>
</protein>
<accession>A0ABR8J3Z2</accession>
<keyword evidence="2" id="KW-1185">Reference proteome</keyword>
<name>A0ABR8J3Z2_9NOST</name>
<organism evidence="1 2">
    <name type="scientific">Anabaena catenula FACHB-362</name>
    <dbReference type="NCBI Taxonomy" id="2692877"/>
    <lineage>
        <taxon>Bacteria</taxon>
        <taxon>Bacillati</taxon>
        <taxon>Cyanobacteriota</taxon>
        <taxon>Cyanophyceae</taxon>
        <taxon>Nostocales</taxon>
        <taxon>Nostocaceae</taxon>
        <taxon>Anabaena</taxon>
    </lineage>
</organism>
<comment type="caution">
    <text evidence="1">The sequence shown here is derived from an EMBL/GenBank/DDBJ whole genome shotgun (WGS) entry which is preliminary data.</text>
</comment>
<sequence length="105" mass="12048">MADSLSVFSLVFHCVNWIFNPCTKSADSIIMGNAYSLPSVRLAIFFLLPLLRNANANAFFASPVGDAARTQRYRERVFAVYLIRILLVGRKYNLFDTKNSWKLYF</sequence>
<proteinExistence type="predicted"/>
<reference evidence="1 2" key="1">
    <citation type="journal article" date="2020" name="ISME J.">
        <title>Comparative genomics reveals insights into cyanobacterial evolution and habitat adaptation.</title>
        <authorList>
            <person name="Chen M.Y."/>
            <person name="Teng W.K."/>
            <person name="Zhao L."/>
            <person name="Hu C.X."/>
            <person name="Zhou Y.K."/>
            <person name="Han B.P."/>
            <person name="Song L.R."/>
            <person name="Shu W.S."/>
        </authorList>
    </citation>
    <scope>NUCLEOTIDE SEQUENCE [LARGE SCALE GENOMIC DNA]</scope>
    <source>
        <strain evidence="1 2">FACHB-362</strain>
    </source>
</reference>
<dbReference type="Proteomes" id="UP000660381">
    <property type="component" value="Unassembled WGS sequence"/>
</dbReference>